<dbReference type="EMBL" id="JAVHJO010000009">
    <property type="protein sequence ID" value="KAK6537353.1"/>
    <property type="molecule type" value="Genomic_DNA"/>
</dbReference>
<gene>
    <name evidence="2" type="ORF">TWF694_011545</name>
</gene>
<comment type="caution">
    <text evidence="2">The sequence shown here is derived from an EMBL/GenBank/DDBJ whole genome shotgun (WGS) entry which is preliminary data.</text>
</comment>
<dbReference type="Proteomes" id="UP001365542">
    <property type="component" value="Unassembled WGS sequence"/>
</dbReference>
<name>A0AAV9X5J4_9PEZI</name>
<dbReference type="PROSITE" id="PS50181">
    <property type="entry name" value="FBOX"/>
    <property type="match status" value="1"/>
</dbReference>
<dbReference type="Gene3D" id="1.20.1280.50">
    <property type="match status" value="1"/>
</dbReference>
<evidence type="ECO:0000259" key="1">
    <source>
        <dbReference type="PROSITE" id="PS50181"/>
    </source>
</evidence>
<proteinExistence type="predicted"/>
<dbReference type="AlphaFoldDB" id="A0AAV9X5J4"/>
<reference evidence="2 3" key="1">
    <citation type="submission" date="2019-10" db="EMBL/GenBank/DDBJ databases">
        <authorList>
            <person name="Palmer J.M."/>
        </authorList>
    </citation>
    <scope>NUCLEOTIDE SEQUENCE [LARGE SCALE GENOMIC DNA]</scope>
    <source>
        <strain evidence="2 3">TWF694</strain>
    </source>
</reference>
<evidence type="ECO:0000313" key="2">
    <source>
        <dbReference type="EMBL" id="KAK6537353.1"/>
    </source>
</evidence>
<keyword evidence="3" id="KW-1185">Reference proteome</keyword>
<dbReference type="SMART" id="SM00256">
    <property type="entry name" value="FBOX"/>
    <property type="match status" value="1"/>
</dbReference>
<evidence type="ECO:0000313" key="3">
    <source>
        <dbReference type="Proteomes" id="UP001365542"/>
    </source>
</evidence>
<accession>A0AAV9X5J4</accession>
<feature type="domain" description="F-box" evidence="1">
    <location>
        <begin position="27"/>
        <end position="73"/>
    </location>
</feature>
<dbReference type="Pfam" id="PF12937">
    <property type="entry name" value="F-box-like"/>
    <property type="match status" value="1"/>
</dbReference>
<dbReference type="InterPro" id="IPR036047">
    <property type="entry name" value="F-box-like_dom_sf"/>
</dbReference>
<protein>
    <recommendedName>
        <fullName evidence="1">F-box domain-containing protein</fullName>
    </recommendedName>
</protein>
<dbReference type="InterPro" id="IPR001810">
    <property type="entry name" value="F-box_dom"/>
</dbReference>
<dbReference type="SUPFAM" id="SSF81383">
    <property type="entry name" value="F-box domain"/>
    <property type="match status" value="1"/>
</dbReference>
<organism evidence="2 3">
    <name type="scientific">Orbilia ellipsospora</name>
    <dbReference type="NCBI Taxonomy" id="2528407"/>
    <lineage>
        <taxon>Eukaryota</taxon>
        <taxon>Fungi</taxon>
        <taxon>Dikarya</taxon>
        <taxon>Ascomycota</taxon>
        <taxon>Pezizomycotina</taxon>
        <taxon>Orbiliomycetes</taxon>
        <taxon>Orbiliales</taxon>
        <taxon>Orbiliaceae</taxon>
        <taxon>Orbilia</taxon>
    </lineage>
</organism>
<sequence>MGFYDCVRPFLPSKRLKSKRQNPPPPPPPLLRLPLELYIEVLSYLTLGEQIRAGQVCSLWRNIIHNDEHLKRERYPTHDVLLKSGRRPTKLHRLISEPGRLGCVLKGGKVLTFGYLYDDTVGDLSRDASAKARRIDVSHHPFLDEPILYDSNSDVGELEGDGVVYNLRVECPLWTRLTRCDAGLMWSFEEKVPTVRELVLGIVDITNDRGMVDFYRLEEFLGKPRGGYFLQFRGPVEGRIHVLVDFCCLDSFEDTNNVVKR</sequence>